<feature type="compositionally biased region" description="Basic and acidic residues" evidence="1">
    <location>
        <begin position="59"/>
        <end position="76"/>
    </location>
</feature>
<evidence type="ECO:0000256" key="1">
    <source>
        <dbReference type="SAM" id="MobiDB-lite"/>
    </source>
</evidence>
<gene>
    <name evidence="2" type="ORF">P43SY_012048</name>
</gene>
<organism evidence="2 3">
    <name type="scientific">Pythium insidiosum</name>
    <name type="common">Pythiosis disease agent</name>
    <dbReference type="NCBI Taxonomy" id="114742"/>
    <lineage>
        <taxon>Eukaryota</taxon>
        <taxon>Sar</taxon>
        <taxon>Stramenopiles</taxon>
        <taxon>Oomycota</taxon>
        <taxon>Peronosporomycetes</taxon>
        <taxon>Pythiales</taxon>
        <taxon>Pythiaceae</taxon>
        <taxon>Pythium</taxon>
    </lineage>
</organism>
<dbReference type="AlphaFoldDB" id="A0AAD5L7E6"/>
<sequence>MPPKPYKFRFQQKMSRIFGLASHHRANTPAFHLNHPALIDVLDQSDFTQARPGTFTSAEDLRRTNGPPERGEYQFA</sequence>
<evidence type="ECO:0000313" key="3">
    <source>
        <dbReference type="Proteomes" id="UP001209570"/>
    </source>
</evidence>
<proteinExistence type="predicted"/>
<evidence type="ECO:0000313" key="2">
    <source>
        <dbReference type="EMBL" id="KAJ0388988.1"/>
    </source>
</evidence>
<dbReference type="Proteomes" id="UP001209570">
    <property type="component" value="Unassembled WGS sequence"/>
</dbReference>
<protein>
    <submittedName>
        <fullName evidence="2">Uncharacterized protein</fullName>
    </submittedName>
</protein>
<dbReference type="EMBL" id="JAKCXM010005381">
    <property type="protein sequence ID" value="KAJ0388988.1"/>
    <property type="molecule type" value="Genomic_DNA"/>
</dbReference>
<reference evidence="2" key="1">
    <citation type="submission" date="2021-12" db="EMBL/GenBank/DDBJ databases">
        <title>Prjna785345.</title>
        <authorList>
            <person name="Rujirawat T."/>
            <person name="Krajaejun T."/>
        </authorList>
    </citation>
    <scope>NUCLEOTIDE SEQUENCE</scope>
    <source>
        <strain evidence="2">Pi057C3</strain>
    </source>
</reference>
<feature type="region of interest" description="Disordered" evidence="1">
    <location>
        <begin position="50"/>
        <end position="76"/>
    </location>
</feature>
<comment type="caution">
    <text evidence="2">The sequence shown here is derived from an EMBL/GenBank/DDBJ whole genome shotgun (WGS) entry which is preliminary data.</text>
</comment>
<name>A0AAD5L7E6_PYTIN</name>
<accession>A0AAD5L7E6</accession>
<keyword evidence="3" id="KW-1185">Reference proteome</keyword>